<dbReference type="EMBL" id="CM000129">
    <property type="protein sequence ID" value="EEC76866.1"/>
    <property type="molecule type" value="Genomic_DNA"/>
</dbReference>
<feature type="domain" description="CRC" evidence="2">
    <location>
        <begin position="89"/>
        <end position="177"/>
    </location>
</feature>
<dbReference type="PANTHER" id="PTHR12446:SF34">
    <property type="entry name" value="PROTEIN LIN-54 HOMOLOG"/>
    <property type="match status" value="1"/>
</dbReference>
<dbReference type="PROSITE" id="PS51634">
    <property type="entry name" value="CRC"/>
    <property type="match status" value="1"/>
</dbReference>
<dbReference type="PANTHER" id="PTHR12446">
    <property type="entry name" value="TESMIN/TSO1-RELATED"/>
    <property type="match status" value="1"/>
</dbReference>
<organism evidence="3 4">
    <name type="scientific">Oryza sativa subsp. indica</name>
    <name type="common">Rice</name>
    <dbReference type="NCBI Taxonomy" id="39946"/>
    <lineage>
        <taxon>Eukaryota</taxon>
        <taxon>Viridiplantae</taxon>
        <taxon>Streptophyta</taxon>
        <taxon>Embryophyta</taxon>
        <taxon>Tracheophyta</taxon>
        <taxon>Spermatophyta</taxon>
        <taxon>Magnoliopsida</taxon>
        <taxon>Liliopsida</taxon>
        <taxon>Poales</taxon>
        <taxon>Poaceae</taxon>
        <taxon>BOP clade</taxon>
        <taxon>Oryzoideae</taxon>
        <taxon>Oryzeae</taxon>
        <taxon>Oryzinae</taxon>
        <taxon>Oryza</taxon>
        <taxon>Oryza sativa</taxon>
    </lineage>
</organism>
<dbReference type="InterPro" id="IPR005172">
    <property type="entry name" value="CRC"/>
</dbReference>
<feature type="compositionally biased region" description="Pro residues" evidence="1">
    <location>
        <begin position="46"/>
        <end position="58"/>
    </location>
</feature>
<name>B8AR64_ORYSI</name>
<dbReference type="Proteomes" id="UP000007015">
    <property type="component" value="Chromosome 4"/>
</dbReference>
<dbReference type="HOGENOM" id="CLU_1818792_0_0_1"/>
<gene>
    <name evidence="3" type="ORF">OsI_15056</name>
</gene>
<dbReference type="GO" id="GO:0006355">
    <property type="term" value="P:regulation of DNA-templated transcription"/>
    <property type="evidence" value="ECO:0007669"/>
    <property type="project" value="TreeGrafter"/>
</dbReference>
<dbReference type="GO" id="GO:0005634">
    <property type="term" value="C:nucleus"/>
    <property type="evidence" value="ECO:0007669"/>
    <property type="project" value="TreeGrafter"/>
</dbReference>
<keyword evidence="4" id="KW-1185">Reference proteome</keyword>
<protein>
    <recommendedName>
        <fullName evidence="2">CRC domain-containing protein</fullName>
    </recommendedName>
</protein>
<feature type="region of interest" description="Disordered" evidence="1">
    <location>
        <begin position="1"/>
        <end position="77"/>
    </location>
</feature>
<sequence length="177" mass="19122">MAAVNHGTDASRAGPPYASAPRGNQVAPASGHDSGDGSTFASGGAPPHPHPPLVPPSPRLLSPAASKQGSTAGVALKRDEKEKGGICHFKKRARGKQESYCLCFSAYGYCSQNCRCTNCKNREYYEDFVEERVDMIKMKNPRAFDPKIVRVQDASEIEPQSSNAVLMPEVQVPRTFV</sequence>
<evidence type="ECO:0000313" key="3">
    <source>
        <dbReference type="EMBL" id="EEC76866.1"/>
    </source>
</evidence>
<evidence type="ECO:0000256" key="1">
    <source>
        <dbReference type="SAM" id="MobiDB-lite"/>
    </source>
</evidence>
<dbReference type="AlphaFoldDB" id="B8AR64"/>
<evidence type="ECO:0000259" key="2">
    <source>
        <dbReference type="PROSITE" id="PS51634"/>
    </source>
</evidence>
<dbReference type="STRING" id="39946.B8AR64"/>
<reference evidence="3 4" key="1">
    <citation type="journal article" date="2005" name="PLoS Biol.">
        <title>The genomes of Oryza sativa: a history of duplications.</title>
        <authorList>
            <person name="Yu J."/>
            <person name="Wang J."/>
            <person name="Lin W."/>
            <person name="Li S."/>
            <person name="Li H."/>
            <person name="Zhou J."/>
            <person name="Ni P."/>
            <person name="Dong W."/>
            <person name="Hu S."/>
            <person name="Zeng C."/>
            <person name="Zhang J."/>
            <person name="Zhang Y."/>
            <person name="Li R."/>
            <person name="Xu Z."/>
            <person name="Li S."/>
            <person name="Li X."/>
            <person name="Zheng H."/>
            <person name="Cong L."/>
            <person name="Lin L."/>
            <person name="Yin J."/>
            <person name="Geng J."/>
            <person name="Li G."/>
            <person name="Shi J."/>
            <person name="Liu J."/>
            <person name="Lv H."/>
            <person name="Li J."/>
            <person name="Wang J."/>
            <person name="Deng Y."/>
            <person name="Ran L."/>
            <person name="Shi X."/>
            <person name="Wang X."/>
            <person name="Wu Q."/>
            <person name="Li C."/>
            <person name="Ren X."/>
            <person name="Wang J."/>
            <person name="Wang X."/>
            <person name="Li D."/>
            <person name="Liu D."/>
            <person name="Zhang X."/>
            <person name="Ji Z."/>
            <person name="Zhao W."/>
            <person name="Sun Y."/>
            <person name="Zhang Z."/>
            <person name="Bao J."/>
            <person name="Han Y."/>
            <person name="Dong L."/>
            <person name="Ji J."/>
            <person name="Chen P."/>
            <person name="Wu S."/>
            <person name="Liu J."/>
            <person name="Xiao Y."/>
            <person name="Bu D."/>
            <person name="Tan J."/>
            <person name="Yang L."/>
            <person name="Ye C."/>
            <person name="Zhang J."/>
            <person name="Xu J."/>
            <person name="Zhou Y."/>
            <person name="Yu Y."/>
            <person name="Zhang B."/>
            <person name="Zhuang S."/>
            <person name="Wei H."/>
            <person name="Liu B."/>
            <person name="Lei M."/>
            <person name="Yu H."/>
            <person name="Li Y."/>
            <person name="Xu H."/>
            <person name="Wei S."/>
            <person name="He X."/>
            <person name="Fang L."/>
            <person name="Zhang Z."/>
            <person name="Zhang Y."/>
            <person name="Huang X."/>
            <person name="Su Z."/>
            <person name="Tong W."/>
            <person name="Li J."/>
            <person name="Tong Z."/>
            <person name="Li S."/>
            <person name="Ye J."/>
            <person name="Wang L."/>
            <person name="Fang L."/>
            <person name="Lei T."/>
            <person name="Chen C."/>
            <person name="Chen H."/>
            <person name="Xu Z."/>
            <person name="Li H."/>
            <person name="Huang H."/>
            <person name="Zhang F."/>
            <person name="Xu H."/>
            <person name="Li N."/>
            <person name="Zhao C."/>
            <person name="Li S."/>
            <person name="Dong L."/>
            <person name="Huang Y."/>
            <person name="Li L."/>
            <person name="Xi Y."/>
            <person name="Qi Q."/>
            <person name="Li W."/>
            <person name="Zhang B."/>
            <person name="Hu W."/>
            <person name="Zhang Y."/>
            <person name="Tian X."/>
            <person name="Jiao Y."/>
            <person name="Liang X."/>
            <person name="Jin J."/>
            <person name="Gao L."/>
            <person name="Zheng W."/>
            <person name="Hao B."/>
            <person name="Liu S."/>
            <person name="Wang W."/>
            <person name="Yuan L."/>
            <person name="Cao M."/>
            <person name="McDermott J."/>
            <person name="Samudrala R."/>
            <person name="Wang J."/>
            <person name="Wong G.K."/>
            <person name="Yang H."/>
        </authorList>
    </citation>
    <scope>NUCLEOTIDE SEQUENCE [LARGE SCALE GENOMIC DNA]</scope>
    <source>
        <strain evidence="4">cv. 93-11</strain>
    </source>
</reference>
<evidence type="ECO:0000313" key="4">
    <source>
        <dbReference type="Proteomes" id="UP000007015"/>
    </source>
</evidence>
<accession>B8AR64</accession>
<proteinExistence type="predicted"/>
<dbReference type="InterPro" id="IPR028307">
    <property type="entry name" value="Lin-54_fam"/>
</dbReference>
<dbReference type="Gramene" id="BGIOSGA015991-TA">
    <property type="protein sequence ID" value="BGIOSGA015991-PA"/>
    <property type="gene ID" value="BGIOSGA015991"/>
</dbReference>